<dbReference type="GO" id="GO:0008821">
    <property type="term" value="F:crossover junction DNA endonuclease activity"/>
    <property type="evidence" value="ECO:0007669"/>
    <property type="project" value="TreeGrafter"/>
</dbReference>
<dbReference type="InterPro" id="IPR027520">
    <property type="entry name" value="Slx1"/>
</dbReference>
<keyword evidence="6 8" id="KW-0234">DNA repair</keyword>
<reference evidence="11" key="2">
    <citation type="journal article" date="2022" name="Microb. Genom.">
        <title>A chromosome-scale genome assembly of the tomato pathogen Cladosporium fulvum reveals a compartmentalized genome architecture and the presence of a dispensable chromosome.</title>
        <authorList>
            <person name="Zaccaron A.Z."/>
            <person name="Chen L.H."/>
            <person name="Samaras A."/>
            <person name="Stergiopoulos I."/>
        </authorList>
    </citation>
    <scope>NUCLEOTIDE SEQUENCE</scope>
    <source>
        <strain evidence="11">Race5_Kim</strain>
    </source>
</reference>
<name>A0A9Q8PAU3_PASFU</name>
<keyword evidence="1 8" id="KW-0540">Nuclease</keyword>
<evidence type="ECO:0000313" key="12">
    <source>
        <dbReference type="Proteomes" id="UP000756132"/>
    </source>
</evidence>
<feature type="region of interest" description="Disordered" evidence="9">
    <location>
        <begin position="28"/>
        <end position="54"/>
    </location>
</feature>
<organism evidence="11 12">
    <name type="scientific">Passalora fulva</name>
    <name type="common">Tomato leaf mold</name>
    <name type="synonym">Cladosporium fulvum</name>
    <dbReference type="NCBI Taxonomy" id="5499"/>
    <lineage>
        <taxon>Eukaryota</taxon>
        <taxon>Fungi</taxon>
        <taxon>Dikarya</taxon>
        <taxon>Ascomycota</taxon>
        <taxon>Pezizomycotina</taxon>
        <taxon>Dothideomycetes</taxon>
        <taxon>Dothideomycetidae</taxon>
        <taxon>Mycosphaerellales</taxon>
        <taxon>Mycosphaerellaceae</taxon>
        <taxon>Fulvia</taxon>
    </lineage>
</organism>
<dbReference type="InterPro" id="IPR013083">
    <property type="entry name" value="Znf_RING/FYVE/PHD"/>
</dbReference>
<feature type="region of interest" description="Disordered" evidence="9">
    <location>
        <begin position="323"/>
        <end position="402"/>
    </location>
</feature>
<comment type="subunit">
    <text evidence="8">Forms a heterodimer with SLX4.</text>
</comment>
<evidence type="ECO:0000259" key="10">
    <source>
        <dbReference type="PROSITE" id="PS50164"/>
    </source>
</evidence>
<evidence type="ECO:0000256" key="8">
    <source>
        <dbReference type="HAMAP-Rule" id="MF_03100"/>
    </source>
</evidence>
<dbReference type="Gene3D" id="3.30.40.10">
    <property type="entry name" value="Zinc/RING finger domain, C3HC4 (zinc finger)"/>
    <property type="match status" value="1"/>
</dbReference>
<keyword evidence="12" id="KW-1185">Reference proteome</keyword>
<dbReference type="PANTHER" id="PTHR20208:SF10">
    <property type="entry name" value="STRUCTURE-SPECIFIC ENDONUCLEASE SUBUNIT SLX1"/>
    <property type="match status" value="1"/>
</dbReference>
<protein>
    <submittedName>
        <fullName evidence="11">Structure-specific endonuclease subunit SLX1</fullName>
    </submittedName>
</protein>
<evidence type="ECO:0000256" key="7">
    <source>
        <dbReference type="ARBA" id="ARBA00023242"/>
    </source>
</evidence>
<dbReference type="AlphaFoldDB" id="A0A9Q8PAU3"/>
<gene>
    <name evidence="11" type="ORF">CLAFUR5_07520</name>
</gene>
<sequence>MEKGIAPIPALYACYLLRSIARHSSLYIGSTPHPPRRLKQHNGDAGGGAKRTSKDSLRPWEMTCLVTGFPSKIAALQFEWAWQNPNLTRHIAPDDRITQTKMTSRISPKTGRVRKRSARPRLSLTDRLANLHLLLRANSFERWPLKLTFYAEDVHRVWTKLPGVSVERLRTGIDVVMDESSRGLPTAPKADDPALPATAVGIQAVDVGYSSFKPQLEKSQVLFSGETSHDCAVCNKAVPSSGAVTLICPDAACNATTHIQCLSIRFLQTTNYKDAMVPTHGHCPSCGTKLQWVDLVKELTLRMRGEKEVKALFKPKRARKGTVAKSASVVDESSAEDDDPLDMVLDEEDDHFHELPESSDDEAPRIRSDPSPGHTAFKRPKPFTTFSEPVIDDSDPDEVELL</sequence>
<dbReference type="Pfam" id="PF21202">
    <property type="entry name" value="SLX1_C"/>
    <property type="match status" value="1"/>
</dbReference>
<dbReference type="FunFam" id="3.40.1440.10:FF:000006">
    <property type="entry name" value="Structure-specific endonuclease subunit SLX1"/>
    <property type="match status" value="1"/>
</dbReference>
<evidence type="ECO:0000256" key="2">
    <source>
        <dbReference type="ARBA" id="ARBA00022759"/>
    </source>
</evidence>
<evidence type="ECO:0000256" key="1">
    <source>
        <dbReference type="ARBA" id="ARBA00022722"/>
    </source>
</evidence>
<dbReference type="InterPro" id="IPR000305">
    <property type="entry name" value="GIY-YIG_endonuc"/>
</dbReference>
<keyword evidence="4 8" id="KW-0378">Hydrolase</keyword>
<dbReference type="EMBL" id="CP090168">
    <property type="protein sequence ID" value="UJO19037.1"/>
    <property type="molecule type" value="Genomic_DNA"/>
</dbReference>
<evidence type="ECO:0000313" key="11">
    <source>
        <dbReference type="EMBL" id="UJO19037.1"/>
    </source>
</evidence>
<dbReference type="PROSITE" id="PS50164">
    <property type="entry name" value="GIY_YIG"/>
    <property type="match status" value="1"/>
</dbReference>
<feature type="compositionally biased region" description="Acidic residues" evidence="9">
    <location>
        <begin position="390"/>
        <end position="402"/>
    </location>
</feature>
<reference evidence="11" key="1">
    <citation type="submission" date="2021-12" db="EMBL/GenBank/DDBJ databases">
        <authorList>
            <person name="Zaccaron A."/>
            <person name="Stergiopoulos I."/>
        </authorList>
    </citation>
    <scope>NUCLEOTIDE SEQUENCE</scope>
    <source>
        <strain evidence="11">Race5_Kim</strain>
    </source>
</reference>
<dbReference type="InterPro" id="IPR050381">
    <property type="entry name" value="SLX1_endonuclease"/>
</dbReference>
<dbReference type="RefSeq" id="XP_047763403.1">
    <property type="nucleotide sequence ID" value="XM_047906668.1"/>
</dbReference>
<feature type="compositionally biased region" description="Acidic residues" evidence="9">
    <location>
        <begin position="333"/>
        <end position="349"/>
    </location>
</feature>
<feature type="compositionally biased region" description="Basic and acidic residues" evidence="9">
    <location>
        <begin position="350"/>
        <end position="368"/>
    </location>
</feature>
<dbReference type="GeneID" id="71987398"/>
<evidence type="ECO:0000256" key="9">
    <source>
        <dbReference type="SAM" id="MobiDB-lite"/>
    </source>
</evidence>
<comment type="caution">
    <text evidence="8">Lacks conserved residue(s) required for the propagation of feature annotation.</text>
</comment>
<comment type="subcellular location">
    <subcellularLocation>
        <location evidence="8">Nucleus</location>
    </subcellularLocation>
</comment>
<dbReference type="KEGG" id="ffu:CLAFUR5_07520"/>
<keyword evidence="2 8" id="KW-0255">Endonuclease</keyword>
<comment type="cofactor">
    <cofactor evidence="8">
        <name>a divalent metal cation</name>
        <dbReference type="ChEBI" id="CHEBI:60240"/>
    </cofactor>
</comment>
<dbReference type="OMA" id="HNRGCDF"/>
<feature type="domain" description="GIY-YIG" evidence="10">
    <location>
        <begin position="10"/>
        <end position="92"/>
    </location>
</feature>
<comment type="function">
    <text evidence="8">Catalytic subunit of the SLX1-SLX4 structure-specific endonuclease that resolves DNA secondary structures generated during DNA repair and recombination. Has endonuclease activity towards branched DNA substrates, introducing single-strand cuts in duplex DNA close to junctions with ss-DNA.</text>
</comment>
<evidence type="ECO:0000256" key="3">
    <source>
        <dbReference type="ARBA" id="ARBA00022763"/>
    </source>
</evidence>
<keyword evidence="3 8" id="KW-0227">DNA damage</keyword>
<keyword evidence="7 8" id="KW-0539">Nucleus</keyword>
<dbReference type="SUPFAM" id="SSF57903">
    <property type="entry name" value="FYVE/PHD zinc finger"/>
    <property type="match status" value="1"/>
</dbReference>
<dbReference type="PANTHER" id="PTHR20208">
    <property type="entry name" value="STRUCTURE-SPECIFIC ENDONUCLEASE SUBUNIT SLX1"/>
    <property type="match status" value="1"/>
</dbReference>
<evidence type="ECO:0000256" key="4">
    <source>
        <dbReference type="ARBA" id="ARBA00022801"/>
    </source>
</evidence>
<evidence type="ECO:0000256" key="6">
    <source>
        <dbReference type="ARBA" id="ARBA00023204"/>
    </source>
</evidence>
<evidence type="ECO:0000256" key="5">
    <source>
        <dbReference type="ARBA" id="ARBA00023172"/>
    </source>
</evidence>
<dbReference type="GO" id="GO:0033557">
    <property type="term" value="C:Slx1-Slx4 complex"/>
    <property type="evidence" value="ECO:0007669"/>
    <property type="project" value="UniProtKB-UniRule"/>
</dbReference>
<dbReference type="CDD" id="cd10455">
    <property type="entry name" value="GIY-YIG_SLX1"/>
    <property type="match status" value="1"/>
</dbReference>
<dbReference type="OrthoDB" id="24645at2759"/>
<dbReference type="GO" id="GO:0017108">
    <property type="term" value="F:5'-flap endonuclease activity"/>
    <property type="evidence" value="ECO:0007669"/>
    <property type="project" value="InterPro"/>
</dbReference>
<dbReference type="HAMAP" id="MF_03100">
    <property type="entry name" value="Endonuc_su_Slx1"/>
    <property type="match status" value="1"/>
</dbReference>
<comment type="similarity">
    <text evidence="8">Belongs to the SLX1 family.</text>
</comment>
<dbReference type="InterPro" id="IPR011011">
    <property type="entry name" value="Znf_FYVE_PHD"/>
</dbReference>
<keyword evidence="5 8" id="KW-0233">DNA recombination</keyword>
<dbReference type="Pfam" id="PF01541">
    <property type="entry name" value="GIY-YIG"/>
    <property type="match status" value="1"/>
</dbReference>
<dbReference type="Proteomes" id="UP000756132">
    <property type="component" value="Chromosome 6"/>
</dbReference>
<dbReference type="Gene3D" id="3.40.1440.10">
    <property type="entry name" value="GIY-YIG endonuclease"/>
    <property type="match status" value="1"/>
</dbReference>
<dbReference type="InterPro" id="IPR048749">
    <property type="entry name" value="SLX1_C"/>
</dbReference>
<accession>A0A9Q8PAU3</accession>
<dbReference type="GO" id="GO:0000724">
    <property type="term" value="P:double-strand break repair via homologous recombination"/>
    <property type="evidence" value="ECO:0007669"/>
    <property type="project" value="TreeGrafter"/>
</dbReference>
<dbReference type="InterPro" id="IPR035901">
    <property type="entry name" value="GIY-YIG_endonuc_sf"/>
</dbReference>
<proteinExistence type="inferred from homology"/>